<keyword evidence="6 11" id="KW-0862">Zinc</keyword>
<evidence type="ECO:0000256" key="5">
    <source>
        <dbReference type="ARBA" id="ARBA00022741"/>
    </source>
</evidence>
<dbReference type="GO" id="GO:0004813">
    <property type="term" value="F:alanine-tRNA ligase activity"/>
    <property type="evidence" value="ECO:0007669"/>
    <property type="project" value="UniProtKB-UniRule"/>
</dbReference>
<dbReference type="Gene3D" id="3.10.310.40">
    <property type="match status" value="1"/>
</dbReference>
<protein>
    <recommendedName>
        <fullName evidence="11">Alanine--tRNA ligase</fullName>
        <ecNumber evidence="11">6.1.1.7</ecNumber>
    </recommendedName>
    <alternativeName>
        <fullName evidence="11">Alanyl-tRNA synthetase</fullName>
        <shortName evidence="11">AlaRS</shortName>
    </alternativeName>
</protein>
<dbReference type="InterPro" id="IPR023033">
    <property type="entry name" value="Ala_tRNA_ligase_euk/bac"/>
</dbReference>
<evidence type="ECO:0000256" key="3">
    <source>
        <dbReference type="ARBA" id="ARBA00022598"/>
    </source>
</evidence>
<feature type="binding site" evidence="11">
    <location>
        <position position="674"/>
    </location>
    <ligand>
        <name>Zn(2+)</name>
        <dbReference type="ChEBI" id="CHEBI:29105"/>
    </ligand>
</feature>
<dbReference type="Pfam" id="PF02272">
    <property type="entry name" value="DHHA1"/>
    <property type="match status" value="1"/>
</dbReference>
<keyword evidence="10 11" id="KW-0030">Aminoacyl-tRNA synthetase</keyword>
<dbReference type="InterPro" id="IPR018165">
    <property type="entry name" value="Ala-tRNA-synth_IIc_core"/>
</dbReference>
<dbReference type="InterPro" id="IPR018163">
    <property type="entry name" value="Thr/Ala-tRNA-synth_IIc_edit"/>
</dbReference>
<evidence type="ECO:0000256" key="6">
    <source>
        <dbReference type="ARBA" id="ARBA00022833"/>
    </source>
</evidence>
<reference evidence="14 15" key="1">
    <citation type="submission" date="2019-07" db="EMBL/GenBank/DDBJ databases">
        <title>Genomic Encyclopedia of Archaeal and Bacterial Type Strains, Phase II (KMG-II): from individual species to whole genera.</title>
        <authorList>
            <person name="Goeker M."/>
        </authorList>
    </citation>
    <scope>NUCLEOTIDE SEQUENCE [LARGE SCALE GENOMIC DNA]</scope>
    <source>
        <strain evidence="14 15">DSM 21935</strain>
    </source>
</reference>
<dbReference type="Pfam" id="PF01411">
    <property type="entry name" value="tRNA-synt_2c"/>
    <property type="match status" value="1"/>
</dbReference>
<evidence type="ECO:0000256" key="7">
    <source>
        <dbReference type="ARBA" id="ARBA00022840"/>
    </source>
</evidence>
<dbReference type="SMART" id="SM00863">
    <property type="entry name" value="tRNA_SAD"/>
    <property type="match status" value="1"/>
</dbReference>
<keyword evidence="4 11" id="KW-0479">Metal-binding</keyword>
<dbReference type="Gene3D" id="3.30.930.10">
    <property type="entry name" value="Bira Bifunctional Protein, Domain 2"/>
    <property type="match status" value="1"/>
</dbReference>
<dbReference type="GO" id="GO:0000049">
    <property type="term" value="F:tRNA binding"/>
    <property type="evidence" value="ECO:0007669"/>
    <property type="project" value="UniProtKB-KW"/>
</dbReference>
<keyword evidence="11" id="KW-0963">Cytoplasm</keyword>
<dbReference type="FunFam" id="3.30.980.10:FF:000004">
    <property type="entry name" value="Alanine--tRNA ligase, cytoplasmic"/>
    <property type="match status" value="1"/>
</dbReference>
<dbReference type="InterPro" id="IPR003156">
    <property type="entry name" value="DHHA1_dom"/>
</dbReference>
<dbReference type="GO" id="GO:0002161">
    <property type="term" value="F:aminoacyl-tRNA deacylase activity"/>
    <property type="evidence" value="ECO:0007669"/>
    <property type="project" value="TreeGrafter"/>
</dbReference>
<keyword evidence="3 11" id="KW-0436">Ligase</keyword>
<evidence type="ECO:0000256" key="2">
    <source>
        <dbReference type="ARBA" id="ARBA00022555"/>
    </source>
</evidence>
<keyword evidence="8 11" id="KW-0694">RNA-binding</keyword>
<dbReference type="PRINTS" id="PR00980">
    <property type="entry name" value="TRNASYNTHALA"/>
</dbReference>
<dbReference type="HAMAP" id="MF_00036_B">
    <property type="entry name" value="Ala_tRNA_synth_B"/>
    <property type="match status" value="1"/>
</dbReference>
<dbReference type="InterPro" id="IPR012947">
    <property type="entry name" value="tRNA_SAD"/>
</dbReference>
<dbReference type="PANTHER" id="PTHR11777:SF9">
    <property type="entry name" value="ALANINE--TRNA LIGASE, CYTOPLASMIC"/>
    <property type="match status" value="1"/>
</dbReference>
<comment type="function">
    <text evidence="11">Catalyzes the attachment of alanine to tRNA(Ala) in a two-step reaction: alanine is first activated by ATP to form Ala-AMP and then transferred to the acceptor end of tRNA(Ala). Also edits incorrectly charged Ser-tRNA(Ala) and Gly-tRNA(Ala) via its editing domain.</text>
</comment>
<dbReference type="SUPFAM" id="SSF55186">
    <property type="entry name" value="ThrRS/AlaRS common domain"/>
    <property type="match status" value="1"/>
</dbReference>
<feature type="binding site" evidence="11">
    <location>
        <position position="678"/>
    </location>
    <ligand>
        <name>Zn(2+)</name>
        <dbReference type="ChEBI" id="CHEBI:29105"/>
    </ligand>
</feature>
<dbReference type="Gene3D" id="3.30.980.10">
    <property type="entry name" value="Threonyl-trna Synthetase, Chain A, domain 2"/>
    <property type="match status" value="1"/>
</dbReference>
<dbReference type="FunFam" id="3.10.310.40:FF:000001">
    <property type="entry name" value="Alanine--tRNA ligase"/>
    <property type="match status" value="1"/>
</dbReference>
<dbReference type="InterPro" id="IPR009000">
    <property type="entry name" value="Transl_B-barrel_sf"/>
</dbReference>
<keyword evidence="5 11" id="KW-0547">Nucleotide-binding</keyword>
<comment type="catalytic activity">
    <reaction evidence="11">
        <text>tRNA(Ala) + L-alanine + ATP = L-alanyl-tRNA(Ala) + AMP + diphosphate</text>
        <dbReference type="Rhea" id="RHEA:12540"/>
        <dbReference type="Rhea" id="RHEA-COMP:9657"/>
        <dbReference type="Rhea" id="RHEA-COMP:9923"/>
        <dbReference type="ChEBI" id="CHEBI:30616"/>
        <dbReference type="ChEBI" id="CHEBI:33019"/>
        <dbReference type="ChEBI" id="CHEBI:57972"/>
        <dbReference type="ChEBI" id="CHEBI:78442"/>
        <dbReference type="ChEBI" id="CHEBI:78497"/>
        <dbReference type="ChEBI" id="CHEBI:456215"/>
        <dbReference type="EC" id="6.1.1.7"/>
    </reaction>
</comment>
<dbReference type="Gene3D" id="2.40.30.130">
    <property type="match status" value="1"/>
</dbReference>
<keyword evidence="12" id="KW-0175">Coiled coil</keyword>
<proteinExistence type="inferred from homology"/>
<dbReference type="AlphaFoldDB" id="A0A5D3YPN4"/>
<dbReference type="GO" id="GO:0008270">
    <property type="term" value="F:zinc ion binding"/>
    <property type="evidence" value="ECO:0007669"/>
    <property type="project" value="UniProtKB-UniRule"/>
</dbReference>
<name>A0A5D3YPN4_9BACT</name>
<feature type="coiled-coil region" evidence="12">
    <location>
        <begin position="732"/>
        <end position="766"/>
    </location>
</feature>
<dbReference type="GO" id="GO:0006419">
    <property type="term" value="P:alanyl-tRNA aminoacylation"/>
    <property type="evidence" value="ECO:0007669"/>
    <property type="project" value="UniProtKB-UniRule"/>
</dbReference>
<gene>
    <name evidence="11" type="primary">alaS</name>
    <name evidence="14" type="ORF">LX73_0987</name>
</gene>
<evidence type="ECO:0000256" key="1">
    <source>
        <dbReference type="ARBA" id="ARBA00008226"/>
    </source>
</evidence>
<dbReference type="EC" id="6.1.1.7" evidence="11"/>
<dbReference type="OrthoDB" id="9803884at2"/>
<dbReference type="InterPro" id="IPR018162">
    <property type="entry name" value="Ala-tRNA-ligase_IIc_anticod-bd"/>
</dbReference>
<comment type="cofactor">
    <cofactor evidence="11">
        <name>Zn(2+)</name>
        <dbReference type="ChEBI" id="CHEBI:29105"/>
    </cofactor>
    <text evidence="11">Binds 1 zinc ion per subunit.</text>
</comment>
<evidence type="ECO:0000256" key="4">
    <source>
        <dbReference type="ARBA" id="ARBA00022723"/>
    </source>
</evidence>
<evidence type="ECO:0000256" key="9">
    <source>
        <dbReference type="ARBA" id="ARBA00022917"/>
    </source>
</evidence>
<dbReference type="Gene3D" id="3.30.54.20">
    <property type="match status" value="1"/>
</dbReference>
<dbReference type="PROSITE" id="PS50860">
    <property type="entry name" value="AA_TRNA_LIGASE_II_ALA"/>
    <property type="match status" value="1"/>
</dbReference>
<dbReference type="InterPro" id="IPR002318">
    <property type="entry name" value="Ala-tRNA-lgiase_IIc"/>
</dbReference>
<evidence type="ECO:0000256" key="11">
    <source>
        <dbReference type="HAMAP-Rule" id="MF_00036"/>
    </source>
</evidence>
<dbReference type="SUPFAM" id="SSF55681">
    <property type="entry name" value="Class II aaRS and biotin synthetases"/>
    <property type="match status" value="1"/>
</dbReference>
<keyword evidence="7 11" id="KW-0067">ATP-binding</keyword>
<evidence type="ECO:0000256" key="10">
    <source>
        <dbReference type="ARBA" id="ARBA00023146"/>
    </source>
</evidence>
<dbReference type="InterPro" id="IPR045864">
    <property type="entry name" value="aa-tRNA-synth_II/BPL/LPL"/>
</dbReference>
<dbReference type="GO" id="GO:0005524">
    <property type="term" value="F:ATP binding"/>
    <property type="evidence" value="ECO:0007669"/>
    <property type="project" value="UniProtKB-UniRule"/>
</dbReference>
<keyword evidence="2 11" id="KW-0820">tRNA-binding</keyword>
<feature type="binding site" evidence="11">
    <location>
        <position position="570"/>
    </location>
    <ligand>
        <name>Zn(2+)</name>
        <dbReference type="ChEBI" id="CHEBI:29105"/>
    </ligand>
</feature>
<dbReference type="Proteomes" id="UP000324595">
    <property type="component" value="Unassembled WGS sequence"/>
</dbReference>
<evidence type="ECO:0000313" key="15">
    <source>
        <dbReference type="Proteomes" id="UP000324595"/>
    </source>
</evidence>
<evidence type="ECO:0000259" key="13">
    <source>
        <dbReference type="PROSITE" id="PS50860"/>
    </source>
</evidence>
<dbReference type="Pfam" id="PF07973">
    <property type="entry name" value="tRNA_SAD"/>
    <property type="match status" value="1"/>
</dbReference>
<dbReference type="SUPFAM" id="SSF101353">
    <property type="entry name" value="Putative anticodon-binding domain of alanyl-tRNA synthetase (AlaRS)"/>
    <property type="match status" value="1"/>
</dbReference>
<dbReference type="PANTHER" id="PTHR11777">
    <property type="entry name" value="ALANYL-TRNA SYNTHETASE"/>
    <property type="match status" value="1"/>
</dbReference>
<dbReference type="CDD" id="cd00673">
    <property type="entry name" value="AlaRS_core"/>
    <property type="match status" value="1"/>
</dbReference>
<feature type="domain" description="Alanyl-transfer RNA synthetases family profile" evidence="13">
    <location>
        <begin position="4"/>
        <end position="717"/>
    </location>
</feature>
<dbReference type="FunFam" id="3.30.930.10:FF:000011">
    <property type="entry name" value="Alanine--tRNA ligase, cytoplasmic"/>
    <property type="match status" value="1"/>
</dbReference>
<comment type="subcellular location">
    <subcellularLocation>
        <location evidence="11">Cytoplasm</location>
    </subcellularLocation>
</comment>
<organism evidence="14 15">
    <name type="scientific">Fodinibius salinus</name>
    <dbReference type="NCBI Taxonomy" id="860790"/>
    <lineage>
        <taxon>Bacteria</taxon>
        <taxon>Pseudomonadati</taxon>
        <taxon>Balneolota</taxon>
        <taxon>Balneolia</taxon>
        <taxon>Balneolales</taxon>
        <taxon>Balneolaceae</taxon>
        <taxon>Fodinibius</taxon>
    </lineage>
</organism>
<evidence type="ECO:0000313" key="14">
    <source>
        <dbReference type="EMBL" id="TYP95672.1"/>
    </source>
</evidence>
<dbReference type="EMBL" id="VNHY01000001">
    <property type="protein sequence ID" value="TYP95672.1"/>
    <property type="molecule type" value="Genomic_DNA"/>
</dbReference>
<comment type="domain">
    <text evidence="11">Consists of three domains; the N-terminal catalytic domain, the editing domain and the C-terminal C-Ala domain. The editing domain removes incorrectly charged amino acids, while the C-Ala domain, along with tRNA(Ala), serves as a bridge to cooperatively bring together the editing and aminoacylation centers thus stimulating deacylation of misacylated tRNAs.</text>
</comment>
<evidence type="ECO:0000256" key="12">
    <source>
        <dbReference type="SAM" id="Coils"/>
    </source>
</evidence>
<dbReference type="GO" id="GO:0005737">
    <property type="term" value="C:cytoplasm"/>
    <property type="evidence" value="ECO:0007669"/>
    <property type="project" value="UniProtKB-SubCell"/>
</dbReference>
<evidence type="ECO:0000256" key="8">
    <source>
        <dbReference type="ARBA" id="ARBA00022884"/>
    </source>
</evidence>
<comment type="similarity">
    <text evidence="1 11">Belongs to the class-II aminoacyl-tRNA synthetase family.</text>
</comment>
<accession>A0A5D3YPN4</accession>
<dbReference type="SUPFAM" id="SSF50447">
    <property type="entry name" value="Translation proteins"/>
    <property type="match status" value="1"/>
</dbReference>
<sequence>MSHKSSAEIRQDFFEFFKEKDHLQVPSAPVVPQNDPTLLFTNAGMNQFKPIFLDEQSGYKHKDKIWQRAVDSQRCIRVSGKHNDLEEVGHDTYHHTLFEMLGNWSFGDYFKREAIRWAWELLVDKWGLEADRLYATVFEGDEDDGLPVDQESIDLWESETSINPDHILTFDKVDNFWEMGNTGPCGPCSELHIDIRPDEERVDIDGAELVNMDDPRVMEIWNLVFIQFNRQPDGSLEELPAQHVDTGMGFERMCAVLQEKKSNYDTDLFEPLLSHIGELGGVTYGNDEEIDIAMRVIADHIRAVSFSIADGASPGNDGRGYVVRRILRRAIRYGWDKLDLKEPFFHKLVPTLAEQFKDVFPVLIQQKEYVQNVIRSEEEGFLDTLGQGIELFHEMTEDKNKISGEEAFKLHDTYGFPIDLTQLMARERGVEVDEEGFNERMQEQKERARAAGNFNVDQSSNSEWITVTETDEFEFVGYDSLSAECHIRLMRKDESQPTLVLDKTPFYAESGGQVADTGIISNGDEHLRVLDVQKSPDGYVHAVDSLPDNPDGKWKARVDADRRREIRKHHSATHLVHAALKEVLGDHVAQKGSLVDDKHLRFDFSHFDPVSPEQLNEIEEIVNNHIQQNIPKEEERGVPIDEARERGATMLFGEQYGEEVRVITFDPDYSMELCGGLHVEATGEIGYFRFLNESSAASGIRRIEAKVGKSADQYLRAEQELVRGIRSQIGQSEDLIRDISQLMEDRKSLEQQVEQLQHQQSASKLDQFLNNPTELESGIKLVSGEISNADMDLLKQLGYESLEKSNEATITVLGAKDQDEGKVYVAAAVTEDLIEGKDLQAGALVGELGQMLGGGGGGQPNLATAGGRKPEKLNELFDQLPSIITKHIK</sequence>
<keyword evidence="15" id="KW-1185">Reference proteome</keyword>
<comment type="caution">
    <text evidence="14">The sequence shown here is derived from an EMBL/GenBank/DDBJ whole genome shotgun (WGS) entry which is preliminary data.</text>
</comment>
<dbReference type="InterPro" id="IPR050058">
    <property type="entry name" value="Ala-tRNA_ligase"/>
</dbReference>
<dbReference type="InterPro" id="IPR018164">
    <property type="entry name" value="Ala-tRNA-synth_IIc_N"/>
</dbReference>
<dbReference type="NCBIfam" id="TIGR00344">
    <property type="entry name" value="alaS"/>
    <property type="match status" value="1"/>
</dbReference>
<keyword evidence="9 11" id="KW-0648">Protein biosynthesis</keyword>
<dbReference type="RefSeq" id="WP_148898330.1">
    <property type="nucleotide sequence ID" value="NZ_VNHY01000001.1"/>
</dbReference>
<feature type="binding site" evidence="11">
    <location>
        <position position="574"/>
    </location>
    <ligand>
        <name>Zn(2+)</name>
        <dbReference type="ChEBI" id="CHEBI:29105"/>
    </ligand>
</feature>